<name>A0AC35F1Q8_9BILA</name>
<protein>
    <submittedName>
        <fullName evidence="2">Reactive oxygen species modulator 1</fullName>
    </submittedName>
</protein>
<organism evidence="1 2">
    <name type="scientific">Panagrolaimus sp. PS1159</name>
    <dbReference type="NCBI Taxonomy" id="55785"/>
    <lineage>
        <taxon>Eukaryota</taxon>
        <taxon>Metazoa</taxon>
        <taxon>Ecdysozoa</taxon>
        <taxon>Nematoda</taxon>
        <taxon>Chromadorea</taxon>
        <taxon>Rhabditida</taxon>
        <taxon>Tylenchina</taxon>
        <taxon>Panagrolaimomorpha</taxon>
        <taxon>Panagrolaimoidea</taxon>
        <taxon>Panagrolaimidae</taxon>
        <taxon>Panagrolaimus</taxon>
    </lineage>
</organism>
<reference evidence="2" key="1">
    <citation type="submission" date="2022-11" db="UniProtKB">
        <authorList>
            <consortium name="WormBaseParasite"/>
        </authorList>
    </citation>
    <scope>IDENTIFICATION</scope>
</reference>
<evidence type="ECO:0000313" key="1">
    <source>
        <dbReference type="Proteomes" id="UP000887580"/>
    </source>
</evidence>
<sequence>MATKACFLSLNDKQNTIFNNDTSNEQYKNLNLNRNHQNSSDAFFESSKKDVVFKMAKVSNFVSDFSNNDKSKAYKNSHSWKKSTKDSPLNFGINCYDEEKELKKDKSSNPKNNSTLSLHIAAYENEIEETKSALFVEAKEPSKQIFKKLDFIDPLSAFQNPFEFPRQQESNEWKNPEVTQYKSSQRLLNPNQLYQTNYQQPSPQQYNNKMPVPSGYQTYGGGHQGPTCFQKLKMGFMMGAMIGGATGVLLGSFAAWRMGLRGTEMVKQIGKVAGSSGGSFGVFMTVAQGLRC</sequence>
<proteinExistence type="predicted"/>
<dbReference type="WBParaSite" id="PS1159_v2.g12942.t2">
    <property type="protein sequence ID" value="PS1159_v2.g12942.t2"/>
    <property type="gene ID" value="PS1159_v2.g12942"/>
</dbReference>
<dbReference type="Proteomes" id="UP000887580">
    <property type="component" value="Unplaced"/>
</dbReference>
<accession>A0AC35F1Q8</accession>
<evidence type="ECO:0000313" key="2">
    <source>
        <dbReference type="WBParaSite" id="PS1159_v2.g12942.t2"/>
    </source>
</evidence>